<dbReference type="AlphaFoldDB" id="A0A9P6EP30"/>
<evidence type="ECO:0000313" key="3">
    <source>
        <dbReference type="Proteomes" id="UP000807306"/>
    </source>
</evidence>
<comment type="caution">
    <text evidence="2">The sequence shown here is derived from an EMBL/GenBank/DDBJ whole genome shotgun (WGS) entry which is preliminary data.</text>
</comment>
<evidence type="ECO:0000313" key="2">
    <source>
        <dbReference type="EMBL" id="KAF9532552.1"/>
    </source>
</evidence>
<keyword evidence="3" id="KW-1185">Reference proteome</keyword>
<protein>
    <submittedName>
        <fullName evidence="2">Uncharacterized protein</fullName>
    </submittedName>
</protein>
<organism evidence="2 3">
    <name type="scientific">Crepidotus variabilis</name>
    <dbReference type="NCBI Taxonomy" id="179855"/>
    <lineage>
        <taxon>Eukaryota</taxon>
        <taxon>Fungi</taxon>
        <taxon>Dikarya</taxon>
        <taxon>Basidiomycota</taxon>
        <taxon>Agaricomycotina</taxon>
        <taxon>Agaricomycetes</taxon>
        <taxon>Agaricomycetidae</taxon>
        <taxon>Agaricales</taxon>
        <taxon>Agaricineae</taxon>
        <taxon>Crepidotaceae</taxon>
        <taxon>Crepidotus</taxon>
    </lineage>
</organism>
<evidence type="ECO:0000256" key="1">
    <source>
        <dbReference type="SAM" id="MobiDB-lite"/>
    </source>
</evidence>
<proteinExistence type="predicted"/>
<feature type="region of interest" description="Disordered" evidence="1">
    <location>
        <begin position="201"/>
        <end position="220"/>
    </location>
</feature>
<name>A0A9P6EP30_9AGAR</name>
<dbReference type="EMBL" id="MU157831">
    <property type="protein sequence ID" value="KAF9532552.1"/>
    <property type="molecule type" value="Genomic_DNA"/>
</dbReference>
<feature type="region of interest" description="Disordered" evidence="1">
    <location>
        <begin position="292"/>
        <end position="315"/>
    </location>
</feature>
<accession>A0A9P6EP30</accession>
<dbReference type="Proteomes" id="UP000807306">
    <property type="component" value="Unassembled WGS sequence"/>
</dbReference>
<reference evidence="2" key="1">
    <citation type="submission" date="2020-11" db="EMBL/GenBank/DDBJ databases">
        <authorList>
            <consortium name="DOE Joint Genome Institute"/>
            <person name="Ahrendt S."/>
            <person name="Riley R."/>
            <person name="Andreopoulos W."/>
            <person name="Labutti K."/>
            <person name="Pangilinan J."/>
            <person name="Ruiz-Duenas F.J."/>
            <person name="Barrasa J.M."/>
            <person name="Sanchez-Garcia M."/>
            <person name="Camarero S."/>
            <person name="Miyauchi S."/>
            <person name="Serrano A."/>
            <person name="Linde D."/>
            <person name="Babiker R."/>
            <person name="Drula E."/>
            <person name="Ayuso-Fernandez I."/>
            <person name="Pacheco R."/>
            <person name="Padilla G."/>
            <person name="Ferreira P."/>
            <person name="Barriuso J."/>
            <person name="Kellner H."/>
            <person name="Castanera R."/>
            <person name="Alfaro M."/>
            <person name="Ramirez L."/>
            <person name="Pisabarro A.G."/>
            <person name="Kuo A."/>
            <person name="Tritt A."/>
            <person name="Lipzen A."/>
            <person name="He G."/>
            <person name="Yan M."/>
            <person name="Ng V."/>
            <person name="Cullen D."/>
            <person name="Martin F."/>
            <person name="Rosso M.-N."/>
            <person name="Henrissat B."/>
            <person name="Hibbett D."/>
            <person name="Martinez A.T."/>
            <person name="Grigoriev I.V."/>
        </authorList>
    </citation>
    <scope>NUCLEOTIDE SEQUENCE</scope>
    <source>
        <strain evidence="2">CBS 506.95</strain>
    </source>
</reference>
<sequence>MASQYPSHTSPFLAFTPPSHISAMAPPFHYLIIACKGHAEPIGKSKIGQYETRVAVRSKKKRGSPLKLDECFHGIFLVRSVLMRRLFLAPPKLWLRYVDEWRNGRWMEVDVDGGWMGEDQRRRELHDRGLTVVRYQHSVLPLRIESNENEKVVKLKFGRDSRRSSKSSLHQMIGLQVPAVHRNGSQLFIVFAFPPPAFALPPSTESSPHPSPPPLPLHSVPSLSHSLLSHLQLSLNNENFSGMRGRPKRAVATLAPKTVEYVPALRYPNACLLSLLDSSWNIDPVMPTPNIKRDADVAGSPAGKDQAASPSTLKL</sequence>
<gene>
    <name evidence="2" type="ORF">CPB83DRAFT_947899</name>
</gene>